<dbReference type="SUPFAM" id="SSF109998">
    <property type="entry name" value="Triger factor/SurA peptide-binding domain-like"/>
    <property type="match status" value="1"/>
</dbReference>
<dbReference type="AlphaFoldDB" id="A0A517ZBU4"/>
<evidence type="ECO:0000256" key="2">
    <source>
        <dbReference type="SAM" id="MobiDB-lite"/>
    </source>
</evidence>
<evidence type="ECO:0000256" key="1">
    <source>
        <dbReference type="PROSITE-ProRule" id="PRU00278"/>
    </source>
</evidence>
<proteinExistence type="predicted"/>
<dbReference type="Gene3D" id="1.10.4030.10">
    <property type="entry name" value="Porin chaperone SurA, peptide-binding domain"/>
    <property type="match status" value="1"/>
</dbReference>
<keyword evidence="1" id="KW-0697">Rotamase</keyword>
<dbReference type="InterPro" id="IPR050245">
    <property type="entry name" value="PrsA_foldase"/>
</dbReference>
<gene>
    <name evidence="5" type="primary">prsA_2</name>
    <name evidence="5" type="ORF">Mal4_42630</name>
</gene>
<dbReference type="InterPro" id="IPR027304">
    <property type="entry name" value="Trigger_fact/SurA_dom_sf"/>
</dbReference>
<organism evidence="5 6">
    <name type="scientific">Maioricimonas rarisocia</name>
    <dbReference type="NCBI Taxonomy" id="2528026"/>
    <lineage>
        <taxon>Bacteria</taxon>
        <taxon>Pseudomonadati</taxon>
        <taxon>Planctomycetota</taxon>
        <taxon>Planctomycetia</taxon>
        <taxon>Planctomycetales</taxon>
        <taxon>Planctomycetaceae</taxon>
        <taxon>Maioricimonas</taxon>
    </lineage>
</organism>
<dbReference type="InterPro" id="IPR023058">
    <property type="entry name" value="PPIase_PpiC_CS"/>
</dbReference>
<dbReference type="SUPFAM" id="SSF54534">
    <property type="entry name" value="FKBP-like"/>
    <property type="match status" value="1"/>
</dbReference>
<keyword evidence="6" id="KW-1185">Reference proteome</keyword>
<sequence length="304" mass="33585" precursor="true">MRICPRFGCSILAASLALAILPAPAAADDEPQVLATIDGEAITSADLELLCTSRGLAYPVEQPLRAQLLNQLIDRRLIRAFLDRRKVVADPDQVTARLDLIRKVISASGEDFAKVLERLGYTEDSFRREIALPLAWQAHINATVTDSQIREYFSAHRAELDGTRVSARQIVLLVKDDAPSREEAETRLQQIRADLLAGNVSFADAAREHSDSPSGRDGGELGTFPRHGAVAEPIARIAFSLKPGEISEPFQSSRGVHLLEVTDRTAGNLSLEDVRPQVLRRLSQQTWQQQVAAERERTDIRILD</sequence>
<dbReference type="PANTHER" id="PTHR47245">
    <property type="entry name" value="PEPTIDYLPROLYL ISOMERASE"/>
    <property type="match status" value="1"/>
</dbReference>
<dbReference type="Pfam" id="PF00639">
    <property type="entry name" value="Rotamase"/>
    <property type="match status" value="1"/>
</dbReference>
<protein>
    <submittedName>
        <fullName evidence="5">Foldase protein PrsA</fullName>
        <ecNumber evidence="5">5.2.1.8</ecNumber>
    </submittedName>
</protein>
<dbReference type="Proteomes" id="UP000320496">
    <property type="component" value="Chromosome"/>
</dbReference>
<dbReference type="PROSITE" id="PS50198">
    <property type="entry name" value="PPIC_PPIASE_2"/>
    <property type="match status" value="1"/>
</dbReference>
<feature type="domain" description="PpiC" evidence="4">
    <location>
        <begin position="162"/>
        <end position="263"/>
    </location>
</feature>
<dbReference type="GO" id="GO:0003755">
    <property type="term" value="F:peptidyl-prolyl cis-trans isomerase activity"/>
    <property type="evidence" value="ECO:0007669"/>
    <property type="project" value="UniProtKB-KW"/>
</dbReference>
<keyword evidence="3" id="KW-0732">Signal</keyword>
<dbReference type="PANTHER" id="PTHR47245:SF2">
    <property type="entry name" value="PEPTIDYL-PROLYL CIS-TRANS ISOMERASE HP_0175-RELATED"/>
    <property type="match status" value="1"/>
</dbReference>
<feature type="signal peptide" evidence="3">
    <location>
        <begin position="1"/>
        <end position="27"/>
    </location>
</feature>
<accession>A0A517ZBU4</accession>
<dbReference type="InterPro" id="IPR046357">
    <property type="entry name" value="PPIase_dom_sf"/>
</dbReference>
<dbReference type="EC" id="5.2.1.8" evidence="5"/>
<dbReference type="KEGG" id="mri:Mal4_42630"/>
<dbReference type="PROSITE" id="PS01096">
    <property type="entry name" value="PPIC_PPIASE_1"/>
    <property type="match status" value="1"/>
</dbReference>
<name>A0A517ZBU4_9PLAN</name>
<feature type="region of interest" description="Disordered" evidence="2">
    <location>
        <begin position="204"/>
        <end position="225"/>
    </location>
</feature>
<evidence type="ECO:0000313" key="5">
    <source>
        <dbReference type="EMBL" id="QDU39909.1"/>
    </source>
</evidence>
<evidence type="ECO:0000313" key="6">
    <source>
        <dbReference type="Proteomes" id="UP000320496"/>
    </source>
</evidence>
<keyword evidence="1 5" id="KW-0413">Isomerase</keyword>
<dbReference type="RefSeq" id="WP_197443653.1">
    <property type="nucleotide sequence ID" value="NZ_CP036275.1"/>
</dbReference>
<evidence type="ECO:0000256" key="3">
    <source>
        <dbReference type="SAM" id="SignalP"/>
    </source>
</evidence>
<dbReference type="EMBL" id="CP036275">
    <property type="protein sequence ID" value="QDU39909.1"/>
    <property type="molecule type" value="Genomic_DNA"/>
</dbReference>
<reference evidence="5 6" key="1">
    <citation type="submission" date="2019-02" db="EMBL/GenBank/DDBJ databases">
        <title>Deep-cultivation of Planctomycetes and their phenomic and genomic characterization uncovers novel biology.</title>
        <authorList>
            <person name="Wiegand S."/>
            <person name="Jogler M."/>
            <person name="Boedeker C."/>
            <person name="Pinto D."/>
            <person name="Vollmers J."/>
            <person name="Rivas-Marin E."/>
            <person name="Kohn T."/>
            <person name="Peeters S.H."/>
            <person name="Heuer A."/>
            <person name="Rast P."/>
            <person name="Oberbeckmann S."/>
            <person name="Bunk B."/>
            <person name="Jeske O."/>
            <person name="Meyerdierks A."/>
            <person name="Storesund J.E."/>
            <person name="Kallscheuer N."/>
            <person name="Luecker S."/>
            <person name="Lage O.M."/>
            <person name="Pohl T."/>
            <person name="Merkel B.J."/>
            <person name="Hornburger P."/>
            <person name="Mueller R.-W."/>
            <person name="Bruemmer F."/>
            <person name="Labrenz M."/>
            <person name="Spormann A.M."/>
            <person name="Op den Camp H."/>
            <person name="Overmann J."/>
            <person name="Amann R."/>
            <person name="Jetten M.S.M."/>
            <person name="Mascher T."/>
            <person name="Medema M.H."/>
            <person name="Devos D.P."/>
            <person name="Kaster A.-K."/>
            <person name="Ovreas L."/>
            <person name="Rohde M."/>
            <person name="Galperin M.Y."/>
            <person name="Jogler C."/>
        </authorList>
    </citation>
    <scope>NUCLEOTIDE SEQUENCE [LARGE SCALE GENOMIC DNA]</scope>
    <source>
        <strain evidence="5 6">Mal4</strain>
    </source>
</reference>
<dbReference type="Gene3D" id="3.10.50.40">
    <property type="match status" value="1"/>
</dbReference>
<evidence type="ECO:0000259" key="4">
    <source>
        <dbReference type="PROSITE" id="PS50198"/>
    </source>
</evidence>
<dbReference type="InterPro" id="IPR000297">
    <property type="entry name" value="PPIase_PpiC"/>
</dbReference>
<feature type="chain" id="PRO_5022000327" evidence="3">
    <location>
        <begin position="28"/>
        <end position="304"/>
    </location>
</feature>